<protein>
    <submittedName>
        <fullName evidence="2">GNAT family N-acetyltransferase</fullName>
    </submittedName>
</protein>
<dbReference type="CDD" id="cd04301">
    <property type="entry name" value="NAT_SF"/>
    <property type="match status" value="1"/>
</dbReference>
<evidence type="ECO:0000313" key="2">
    <source>
        <dbReference type="EMBL" id="ONH27143.1"/>
    </source>
</evidence>
<dbReference type="STRING" id="1834516.BL253_22990"/>
<dbReference type="EMBL" id="MOMC01000047">
    <property type="protein sequence ID" value="ONH27143.1"/>
    <property type="molecule type" value="Genomic_DNA"/>
</dbReference>
<keyword evidence="2" id="KW-0808">Transferase</keyword>
<accession>A0A1V2I6T0</accession>
<reference evidence="3" key="1">
    <citation type="submission" date="2016-10" db="EMBL/GenBank/DDBJ databases">
        <title>Frankia sp. NRRL B-16386 Genome sequencing.</title>
        <authorList>
            <person name="Ghodhbane-Gtari F."/>
            <person name="Swanson E."/>
            <person name="Gueddou A."/>
            <person name="Hezbri K."/>
            <person name="Ktari K."/>
            <person name="Nouioui I."/>
            <person name="Morris K."/>
            <person name="Simpson S."/>
            <person name="Abebe-Akele F."/>
            <person name="Thomas K."/>
            <person name="Gtari M."/>
            <person name="Tisa L.S."/>
        </authorList>
    </citation>
    <scope>NUCLEOTIDE SEQUENCE [LARGE SCALE GENOMIC DNA]</scope>
    <source>
        <strain evidence="3">NRRL B-16386</strain>
    </source>
</reference>
<dbReference type="OrthoDB" id="119501at2"/>
<comment type="caution">
    <text evidence="2">The sequence shown here is derived from an EMBL/GenBank/DDBJ whole genome shotgun (WGS) entry which is preliminary data.</text>
</comment>
<dbReference type="InterPro" id="IPR016181">
    <property type="entry name" value="Acyl_CoA_acyltransferase"/>
</dbReference>
<gene>
    <name evidence="2" type="ORF">BL253_22990</name>
</gene>
<dbReference type="Gene3D" id="3.40.630.30">
    <property type="match status" value="1"/>
</dbReference>
<dbReference type="SUPFAM" id="SSF55729">
    <property type="entry name" value="Acyl-CoA N-acyltransferases (Nat)"/>
    <property type="match status" value="1"/>
</dbReference>
<dbReference type="Proteomes" id="UP000188929">
    <property type="component" value="Unassembled WGS sequence"/>
</dbReference>
<dbReference type="PROSITE" id="PS51186">
    <property type="entry name" value="GNAT"/>
    <property type="match status" value="1"/>
</dbReference>
<name>A0A1V2I6T0_9ACTN</name>
<dbReference type="AlphaFoldDB" id="A0A1V2I6T0"/>
<dbReference type="GO" id="GO:0016747">
    <property type="term" value="F:acyltransferase activity, transferring groups other than amino-acyl groups"/>
    <property type="evidence" value="ECO:0007669"/>
    <property type="project" value="InterPro"/>
</dbReference>
<sequence length="224" mass="23963">MRGVRTNGAAGRADVRFRAATLDDVPELLALITSAYRGEPSRAGWTTEADLLGGQRTDAEAIVEIVAGADGMILVAEEAPGDAEGVHAVADGDGDGNHAGAESGLRIIACCQLERHGSTGYFGMFAVRPTRQAGGLGSAVLAEAERRAREVWDADRMEMYVISQRTELIAWYVRRGYRPTGDTKPFPYGDERFGLPRRDDLAFTVLRKPLTASQPVTAAGEPTG</sequence>
<evidence type="ECO:0000259" key="1">
    <source>
        <dbReference type="PROSITE" id="PS51186"/>
    </source>
</evidence>
<dbReference type="Pfam" id="PF00583">
    <property type="entry name" value="Acetyltransf_1"/>
    <property type="match status" value="1"/>
</dbReference>
<proteinExistence type="predicted"/>
<organism evidence="2 3">
    <name type="scientific">Pseudofrankia asymbiotica</name>
    <dbReference type="NCBI Taxonomy" id="1834516"/>
    <lineage>
        <taxon>Bacteria</taxon>
        <taxon>Bacillati</taxon>
        <taxon>Actinomycetota</taxon>
        <taxon>Actinomycetes</taxon>
        <taxon>Frankiales</taxon>
        <taxon>Frankiaceae</taxon>
        <taxon>Pseudofrankia</taxon>
    </lineage>
</organism>
<feature type="domain" description="N-acetyltransferase" evidence="1">
    <location>
        <begin position="15"/>
        <end position="211"/>
    </location>
</feature>
<dbReference type="InterPro" id="IPR000182">
    <property type="entry name" value="GNAT_dom"/>
</dbReference>
<evidence type="ECO:0000313" key="3">
    <source>
        <dbReference type="Proteomes" id="UP000188929"/>
    </source>
</evidence>
<keyword evidence="3" id="KW-1185">Reference proteome</keyword>